<dbReference type="SUPFAM" id="SSF47923">
    <property type="entry name" value="Ypt/Rab-GAP domain of gyp1p"/>
    <property type="match status" value="2"/>
</dbReference>
<feature type="compositionally biased region" description="Low complexity" evidence="1">
    <location>
        <begin position="525"/>
        <end position="538"/>
    </location>
</feature>
<dbReference type="PROSITE" id="PS50086">
    <property type="entry name" value="TBC_RABGAP"/>
    <property type="match status" value="1"/>
</dbReference>
<feature type="compositionally biased region" description="Low complexity" evidence="1">
    <location>
        <begin position="50"/>
        <end position="63"/>
    </location>
</feature>
<accession>A0A6A5XV47</accession>
<sequence>MAEPISRSATPGTVVDAEINAVYEPGAKRKTQYVPYRPTGSDYTPPASPQPSSTSNPNVPTVPKKGFRSKPPASLQMDTTVTPAYERPMYSPSPTSSPPPLAPLPSPHFSSRQRAPSLLRMTAVSSPLNEGFPRAEQPMGSPTFAPSMLRQGSGPIPTSDPRTIFNPLASNPVTEDTISSPQSRPRGMTSTSQQDFVPHPPLRSATSIPDYGQYRASGRSVPSSAYRPDRGGANWSHNDYYPPPRHFRGEEPRASFRSGWTNASSSFVDASGTERSSMATGRSSIASDNRISVASALIEQSVEHDDTRENSRSSLLPDDDDAVGDLIDAYCYDDDDDDDDALGDGYSGSPELDSSVVDTSDLEAPDLSRSYSHGGSSHLASEPIATPGSPERMDRPLSYVEDRGTVGATDRYTADGMRSIHNELMDLPQLPKNMSRISRQDWADFEAYSKKNGHSRDDSGEQSSKKRPDLAVHIPPPKSVDPLPQVDEDEAYPRRASTSVFDRKSTLFDFTKAINSPPAEVNKHPATPTLSAPSSPLPRVSSNRSAASFARDRYGFKKATEKISVETYDAWYSKYEQYVARRRGKWIALMEKQGLSTLNPEEFPARSEKVRRYIRKGVPPEWRGDMWWFYSGGPAKLASMPGLYASLVARLKAGELNKDDKEAIERDLDRTFPDNIHFRPDPTPENPEGKLRGEPEIMINLREVLQCFALNNPNIGYCQSLNFIAGLLLIFTKQEVERTFVLLTIITQTHLPGAHARSLANTEVNVLMMLIKEYLPKIWNSINDTDIINNGAGSHAHPDSKFQRQPTVALSCTSWFMSIFVGVLPIEVVLRVWDAFLYEGPRALFRYALAIFKLGEPDIRKFHAGDGELFMTVQNLPRTCLDPNILHDIAFVKKGFGSLSQNVIDQKRQFWTQQLARERSGRRAPMPVPQTRKGGFLGLQHTDSFDSQKTGGNGLRRKASRKFFRKDKS</sequence>
<dbReference type="GO" id="GO:0031267">
    <property type="term" value="F:small GTPase binding"/>
    <property type="evidence" value="ECO:0007669"/>
    <property type="project" value="TreeGrafter"/>
</dbReference>
<dbReference type="Gene3D" id="1.10.472.80">
    <property type="entry name" value="Ypt/Rab-GAP domain of gyp1p, domain 3"/>
    <property type="match status" value="1"/>
</dbReference>
<reference evidence="3" key="1">
    <citation type="journal article" date="2020" name="Stud. Mycol.">
        <title>101 Dothideomycetes genomes: a test case for predicting lifestyles and emergence of pathogens.</title>
        <authorList>
            <person name="Haridas S."/>
            <person name="Albert R."/>
            <person name="Binder M."/>
            <person name="Bloem J."/>
            <person name="Labutti K."/>
            <person name="Salamov A."/>
            <person name="Andreopoulos B."/>
            <person name="Baker S."/>
            <person name="Barry K."/>
            <person name="Bills G."/>
            <person name="Bluhm B."/>
            <person name="Cannon C."/>
            <person name="Castanera R."/>
            <person name="Culley D."/>
            <person name="Daum C."/>
            <person name="Ezra D."/>
            <person name="Gonzalez J."/>
            <person name="Henrissat B."/>
            <person name="Kuo A."/>
            <person name="Liang C."/>
            <person name="Lipzen A."/>
            <person name="Lutzoni F."/>
            <person name="Magnuson J."/>
            <person name="Mondo S."/>
            <person name="Nolan M."/>
            <person name="Ohm R."/>
            <person name="Pangilinan J."/>
            <person name="Park H.-J."/>
            <person name="Ramirez L."/>
            <person name="Alfaro M."/>
            <person name="Sun H."/>
            <person name="Tritt A."/>
            <person name="Yoshinaga Y."/>
            <person name="Zwiers L.-H."/>
            <person name="Turgeon B."/>
            <person name="Goodwin S."/>
            <person name="Spatafora J."/>
            <person name="Crous P."/>
            <person name="Grigoriev I."/>
        </authorList>
    </citation>
    <scope>NUCLEOTIDE SEQUENCE</scope>
    <source>
        <strain evidence="3">CBS 175.79</strain>
    </source>
</reference>
<feature type="region of interest" description="Disordered" evidence="1">
    <location>
        <begin position="516"/>
        <end position="544"/>
    </location>
</feature>
<gene>
    <name evidence="3" type="ORF">BU24DRAFT_347828</name>
</gene>
<feature type="compositionally biased region" description="Basic residues" evidence="1">
    <location>
        <begin position="955"/>
        <end position="969"/>
    </location>
</feature>
<evidence type="ECO:0000313" key="3">
    <source>
        <dbReference type="EMBL" id="KAF2016124.1"/>
    </source>
</evidence>
<dbReference type="GO" id="GO:0005096">
    <property type="term" value="F:GTPase activator activity"/>
    <property type="evidence" value="ECO:0007669"/>
    <property type="project" value="TreeGrafter"/>
</dbReference>
<feature type="compositionally biased region" description="Polar residues" evidence="1">
    <location>
        <begin position="258"/>
        <end position="292"/>
    </location>
</feature>
<dbReference type="PANTHER" id="PTHR47219:SF20">
    <property type="entry name" value="TBC1 DOMAIN FAMILY MEMBER 2B"/>
    <property type="match status" value="1"/>
</dbReference>
<feature type="domain" description="Rab-GAP TBC" evidence="2">
    <location>
        <begin position="617"/>
        <end position="840"/>
    </location>
</feature>
<keyword evidence="4" id="KW-1185">Reference proteome</keyword>
<dbReference type="InterPro" id="IPR035969">
    <property type="entry name" value="Rab-GAP_TBC_sf"/>
</dbReference>
<feature type="compositionally biased region" description="Basic and acidic residues" evidence="1">
    <location>
        <begin position="301"/>
        <end position="311"/>
    </location>
</feature>
<name>A0A6A5XV47_9PLEO</name>
<dbReference type="Gene3D" id="1.10.8.270">
    <property type="entry name" value="putative rabgap domain of human tbc1 domain family member 14 like domains"/>
    <property type="match status" value="1"/>
</dbReference>
<dbReference type="OrthoDB" id="294251at2759"/>
<organism evidence="3 4">
    <name type="scientific">Aaosphaeria arxii CBS 175.79</name>
    <dbReference type="NCBI Taxonomy" id="1450172"/>
    <lineage>
        <taxon>Eukaryota</taxon>
        <taxon>Fungi</taxon>
        <taxon>Dikarya</taxon>
        <taxon>Ascomycota</taxon>
        <taxon>Pezizomycotina</taxon>
        <taxon>Dothideomycetes</taxon>
        <taxon>Pleosporomycetidae</taxon>
        <taxon>Pleosporales</taxon>
        <taxon>Pleosporales incertae sedis</taxon>
        <taxon>Aaosphaeria</taxon>
    </lineage>
</organism>
<feature type="compositionally biased region" description="Basic and acidic residues" evidence="1">
    <location>
        <begin position="391"/>
        <end position="404"/>
    </location>
</feature>
<feature type="compositionally biased region" description="Pro residues" evidence="1">
    <location>
        <begin position="95"/>
        <end position="106"/>
    </location>
</feature>
<dbReference type="InterPro" id="IPR050302">
    <property type="entry name" value="Rab_GAP_TBC_domain"/>
</dbReference>
<feature type="region of interest" description="Disordered" evidence="1">
    <location>
        <begin position="24"/>
        <end position="116"/>
    </location>
</feature>
<feature type="compositionally biased region" description="Acidic residues" evidence="1">
    <location>
        <begin position="331"/>
        <end position="342"/>
    </location>
</feature>
<feature type="region of interest" description="Disordered" evidence="1">
    <location>
        <begin position="450"/>
        <end position="486"/>
    </location>
</feature>
<protein>
    <submittedName>
        <fullName evidence="3">RabGAP/TBC</fullName>
    </submittedName>
</protein>
<feature type="compositionally biased region" description="Basic and acidic residues" evidence="1">
    <location>
        <begin position="454"/>
        <end position="470"/>
    </location>
</feature>
<dbReference type="Proteomes" id="UP000799778">
    <property type="component" value="Unassembled WGS sequence"/>
</dbReference>
<proteinExistence type="predicted"/>
<dbReference type="Pfam" id="PF00566">
    <property type="entry name" value="RabGAP-TBC"/>
    <property type="match status" value="1"/>
</dbReference>
<feature type="compositionally biased region" description="Polar residues" evidence="1">
    <location>
        <begin position="369"/>
        <end position="379"/>
    </location>
</feature>
<feature type="compositionally biased region" description="Polar residues" evidence="1">
    <location>
        <begin position="168"/>
        <end position="195"/>
    </location>
</feature>
<feature type="compositionally biased region" description="Polar residues" evidence="1">
    <location>
        <begin position="941"/>
        <end position="950"/>
    </location>
</feature>
<dbReference type="EMBL" id="ML978069">
    <property type="protein sequence ID" value="KAF2016124.1"/>
    <property type="molecule type" value="Genomic_DNA"/>
</dbReference>
<dbReference type="AlphaFoldDB" id="A0A6A5XV47"/>
<dbReference type="SMART" id="SM00164">
    <property type="entry name" value="TBC"/>
    <property type="match status" value="1"/>
</dbReference>
<dbReference type="RefSeq" id="XP_033384463.1">
    <property type="nucleotide sequence ID" value="XM_033523539.1"/>
</dbReference>
<evidence type="ECO:0000256" key="1">
    <source>
        <dbReference type="SAM" id="MobiDB-lite"/>
    </source>
</evidence>
<dbReference type="InterPro" id="IPR000195">
    <property type="entry name" value="Rab-GAP-TBC_dom"/>
</dbReference>
<feature type="region of interest" description="Disordered" evidence="1">
    <location>
        <begin position="917"/>
        <end position="969"/>
    </location>
</feature>
<feature type="region of interest" description="Disordered" evidence="1">
    <location>
        <begin position="128"/>
        <end position="417"/>
    </location>
</feature>
<dbReference type="PANTHER" id="PTHR47219">
    <property type="entry name" value="RAB GTPASE-ACTIVATING PROTEIN 1-LIKE"/>
    <property type="match status" value="1"/>
</dbReference>
<evidence type="ECO:0000313" key="4">
    <source>
        <dbReference type="Proteomes" id="UP000799778"/>
    </source>
</evidence>
<evidence type="ECO:0000259" key="2">
    <source>
        <dbReference type="PROSITE" id="PS50086"/>
    </source>
</evidence>
<dbReference type="GeneID" id="54280936"/>